<dbReference type="RefSeq" id="WP_131002198.1">
    <property type="nucleotide sequence ID" value="NZ_JBHSZR010000005.1"/>
</dbReference>
<evidence type="ECO:0000313" key="2">
    <source>
        <dbReference type="Proteomes" id="UP000291613"/>
    </source>
</evidence>
<proteinExistence type="predicted"/>
<dbReference type="AlphaFoldDB" id="A0A4Q9GJX4"/>
<organism evidence="1 2">
    <name type="scientific">Hansschlegelia quercus</name>
    <dbReference type="NCBI Taxonomy" id="2528245"/>
    <lineage>
        <taxon>Bacteria</taxon>
        <taxon>Pseudomonadati</taxon>
        <taxon>Pseudomonadota</taxon>
        <taxon>Alphaproteobacteria</taxon>
        <taxon>Hyphomicrobiales</taxon>
        <taxon>Methylopilaceae</taxon>
        <taxon>Hansschlegelia</taxon>
    </lineage>
</organism>
<protein>
    <submittedName>
        <fullName evidence="1">Uncharacterized protein</fullName>
    </submittedName>
</protein>
<reference evidence="1 2" key="1">
    <citation type="submission" date="2019-02" db="EMBL/GenBank/DDBJ databases">
        <title>Hansschlegelia quercus sp. nov., a novel methylotrophic bacterium from buds of oak (Quercus robur L.).</title>
        <authorList>
            <person name="Agafonova N.V."/>
            <person name="Kaparullina E.N."/>
            <person name="Grouzdev D.S."/>
            <person name="Doronina N.V."/>
        </authorList>
    </citation>
    <scope>NUCLEOTIDE SEQUENCE [LARGE SCALE GENOMIC DNA]</scope>
    <source>
        <strain evidence="1 2">Dub</strain>
    </source>
</reference>
<keyword evidence="2" id="KW-1185">Reference proteome</keyword>
<accession>A0A4Q9GJX4</accession>
<gene>
    <name evidence="1" type="ORF">EYR15_06430</name>
</gene>
<sequence>MSSVRCTASKLKPRSDLRASDLERDYACLIEEASDSTAAFNIQVDGPDPLVETLLRAAGVRPNSTVVTRARHEGLRFTVVVATTGVWRDQMARLLSMRRAARKLNIRVLLVPAGRLRRPLFRENCRLVSRCRDIEITASDRAAVLDRVALDPHATLGDCAACVVASNDPVGAVLSLAASGAIAIDFNCHINGFSRVSSPTNRQCMPVDRLYAAAGMQLLARARS</sequence>
<evidence type="ECO:0000313" key="1">
    <source>
        <dbReference type="EMBL" id="TBN54462.1"/>
    </source>
</evidence>
<name>A0A4Q9GJX4_9HYPH</name>
<comment type="caution">
    <text evidence="1">The sequence shown here is derived from an EMBL/GenBank/DDBJ whole genome shotgun (WGS) entry which is preliminary data.</text>
</comment>
<dbReference type="EMBL" id="SIUB01000002">
    <property type="protein sequence ID" value="TBN54462.1"/>
    <property type="molecule type" value="Genomic_DNA"/>
</dbReference>
<dbReference type="Proteomes" id="UP000291613">
    <property type="component" value="Unassembled WGS sequence"/>
</dbReference>